<dbReference type="Pfam" id="PF19420">
    <property type="entry name" value="DDAH_eukar"/>
    <property type="match status" value="1"/>
</dbReference>
<comment type="caution">
    <text evidence="1">The sequence shown here is derived from an EMBL/GenBank/DDBJ whole genome shotgun (WGS) entry which is preliminary data.</text>
</comment>
<dbReference type="EMBL" id="PFOB01000043">
    <property type="protein sequence ID" value="PIZ62838.1"/>
    <property type="molecule type" value="Genomic_DNA"/>
</dbReference>
<dbReference type="PANTHER" id="PTHR47271:SF2">
    <property type="entry name" value="ARGININE DEIMINASE"/>
    <property type="match status" value="1"/>
</dbReference>
<dbReference type="SUPFAM" id="SSF55909">
    <property type="entry name" value="Pentein"/>
    <property type="match status" value="1"/>
</dbReference>
<accession>A0A2M7TYD6</accession>
<dbReference type="AlphaFoldDB" id="A0A2M7TYD6"/>
<organism evidence="1 2">
    <name type="scientific">Candidatus Roizmanbacteria bacterium CG_4_10_14_0_2_um_filter_39_13</name>
    <dbReference type="NCBI Taxonomy" id="1974825"/>
    <lineage>
        <taxon>Bacteria</taxon>
        <taxon>Candidatus Roizmaniibacteriota</taxon>
    </lineage>
</organism>
<dbReference type="Proteomes" id="UP000228503">
    <property type="component" value="Unassembled WGS sequence"/>
</dbReference>
<protein>
    <recommendedName>
        <fullName evidence="3">Amidinotransferase</fullName>
    </recommendedName>
</protein>
<evidence type="ECO:0000313" key="2">
    <source>
        <dbReference type="Proteomes" id="UP000228503"/>
    </source>
</evidence>
<dbReference type="PANTHER" id="PTHR47271">
    <property type="entry name" value="ARGININE DEIMINASE"/>
    <property type="match status" value="1"/>
</dbReference>
<evidence type="ECO:0008006" key="3">
    <source>
        <dbReference type="Google" id="ProtNLM"/>
    </source>
</evidence>
<dbReference type="Gene3D" id="3.75.10.10">
    <property type="entry name" value="L-arginine/glycine Amidinotransferase, Chain A"/>
    <property type="match status" value="1"/>
</dbReference>
<gene>
    <name evidence="1" type="ORF">COY16_03445</name>
</gene>
<name>A0A2M7TYD6_9BACT</name>
<evidence type="ECO:0000313" key="1">
    <source>
        <dbReference type="EMBL" id="PIZ62838.1"/>
    </source>
</evidence>
<reference evidence="2" key="1">
    <citation type="submission" date="2017-09" db="EMBL/GenBank/DDBJ databases">
        <title>Depth-based differentiation of microbial function through sediment-hosted aquifers and enrichment of novel symbionts in the deep terrestrial subsurface.</title>
        <authorList>
            <person name="Probst A.J."/>
            <person name="Ladd B."/>
            <person name="Jarett J.K."/>
            <person name="Geller-Mcgrath D.E."/>
            <person name="Sieber C.M.K."/>
            <person name="Emerson J.B."/>
            <person name="Anantharaman K."/>
            <person name="Thomas B.C."/>
            <person name="Malmstrom R."/>
            <person name="Stieglmeier M."/>
            <person name="Klingl A."/>
            <person name="Woyke T."/>
            <person name="Ryan C.M."/>
            <person name="Banfield J.F."/>
        </authorList>
    </citation>
    <scope>NUCLEOTIDE SEQUENCE [LARGE SCALE GENOMIC DNA]</scope>
</reference>
<proteinExistence type="predicted"/>
<sequence length="281" mass="32481">MLLFWKKYDYNDQMAKFKSLLLCPPSFYDIRYEINPWMNTDNPIDKAKAHEQYETLKYAYDALNVTYHELSPNNHFPDQIFTTDTGHIEKNMFIKAQFKYKERRGEVTVVEEFLKTHGTYQTIELPEGIYFEGGDLIKFEDIYFFGWGKRSSKEALPFLKKHLDAEIVGIELIDDWYYHLDTCLAPINKKVALANLEAFSPVSVTEIKKYFGQIIQTSEADNKMFACNMVTIDGKAILTQGISDELKDQLRPHVDLISTVAMSEYIKGGGSVHCASLEIFD</sequence>
<dbReference type="GO" id="GO:0019546">
    <property type="term" value="P:L-arginine deiminase pathway"/>
    <property type="evidence" value="ECO:0007669"/>
    <property type="project" value="TreeGrafter"/>
</dbReference>
<dbReference type="GO" id="GO:0016990">
    <property type="term" value="F:arginine deiminase activity"/>
    <property type="evidence" value="ECO:0007669"/>
    <property type="project" value="TreeGrafter"/>
</dbReference>